<evidence type="ECO:0000313" key="1">
    <source>
        <dbReference type="EMBL" id="PQQ03756.1"/>
    </source>
</evidence>
<evidence type="ECO:0000313" key="2">
    <source>
        <dbReference type="Proteomes" id="UP000250321"/>
    </source>
</evidence>
<organism evidence="1 2">
    <name type="scientific">Prunus yedoensis var. nudiflora</name>
    <dbReference type="NCBI Taxonomy" id="2094558"/>
    <lineage>
        <taxon>Eukaryota</taxon>
        <taxon>Viridiplantae</taxon>
        <taxon>Streptophyta</taxon>
        <taxon>Embryophyta</taxon>
        <taxon>Tracheophyta</taxon>
        <taxon>Spermatophyta</taxon>
        <taxon>Magnoliopsida</taxon>
        <taxon>eudicotyledons</taxon>
        <taxon>Gunneridae</taxon>
        <taxon>Pentapetalae</taxon>
        <taxon>rosids</taxon>
        <taxon>fabids</taxon>
        <taxon>Rosales</taxon>
        <taxon>Rosaceae</taxon>
        <taxon>Amygdaloideae</taxon>
        <taxon>Amygdaleae</taxon>
        <taxon>Prunus</taxon>
    </lineage>
</organism>
<gene>
    <name evidence="1" type="ORF">Pyn_11243</name>
</gene>
<proteinExistence type="predicted"/>
<sequence>MALELLNVVVSGNGSVASSSSSSSHYASGYIVHPGTTQKGLCRIPTSFLSLALYTRA</sequence>
<keyword evidence="2" id="KW-1185">Reference proteome</keyword>
<dbReference type="EMBL" id="PJQY01001309">
    <property type="protein sequence ID" value="PQQ03756.1"/>
    <property type="molecule type" value="Genomic_DNA"/>
</dbReference>
<protein>
    <submittedName>
        <fullName evidence="1">Uncharacterized protein</fullName>
    </submittedName>
</protein>
<comment type="caution">
    <text evidence="1">The sequence shown here is derived from an EMBL/GenBank/DDBJ whole genome shotgun (WGS) entry which is preliminary data.</text>
</comment>
<reference evidence="1 2" key="1">
    <citation type="submission" date="2018-02" db="EMBL/GenBank/DDBJ databases">
        <title>Draft genome of wild Prunus yedoensis var. nudiflora.</title>
        <authorList>
            <person name="Baek S."/>
            <person name="Kim J.-H."/>
            <person name="Choi K."/>
            <person name="Kim G.-B."/>
            <person name="Cho A."/>
            <person name="Jang H."/>
            <person name="Shin C.-H."/>
            <person name="Yu H.-J."/>
            <person name="Mun J.-H."/>
        </authorList>
    </citation>
    <scope>NUCLEOTIDE SEQUENCE [LARGE SCALE GENOMIC DNA]</scope>
    <source>
        <strain evidence="2">cv. Jeju island</strain>
        <tissue evidence="1">Leaf</tissue>
    </source>
</reference>
<accession>A0A314ZP70</accession>
<dbReference type="AlphaFoldDB" id="A0A314ZP70"/>
<name>A0A314ZP70_PRUYE</name>
<dbReference type="Proteomes" id="UP000250321">
    <property type="component" value="Unassembled WGS sequence"/>
</dbReference>